<dbReference type="Proteomes" id="UP000652761">
    <property type="component" value="Unassembled WGS sequence"/>
</dbReference>
<proteinExistence type="predicted"/>
<dbReference type="AlphaFoldDB" id="A0A843TZW6"/>
<sequence length="137" mass="14172">MVPIRGGTARGSSSREVGVGRVTEAVVAPCVVSSSDYSALVSAVVVLPQGLRCAVSLAGAFWRVFPERCLGGSGGGSLRTSLRCFCSSACCNVLFDGSRSSVGWVMRSGEGSSQDRPLSLLVEVLPRGALCLFRATV</sequence>
<gene>
    <name evidence="1" type="ORF">Taro_009035</name>
</gene>
<accession>A0A843TZW6</accession>
<comment type="caution">
    <text evidence="1">The sequence shown here is derived from an EMBL/GenBank/DDBJ whole genome shotgun (WGS) entry which is preliminary data.</text>
</comment>
<reference evidence="1" key="1">
    <citation type="submission" date="2017-07" db="EMBL/GenBank/DDBJ databases">
        <title>Taro Niue Genome Assembly and Annotation.</title>
        <authorList>
            <person name="Atibalentja N."/>
            <person name="Keating K."/>
            <person name="Fields C.J."/>
        </authorList>
    </citation>
    <scope>NUCLEOTIDE SEQUENCE</scope>
    <source>
        <strain evidence="1">Niue_2</strain>
        <tissue evidence="1">Leaf</tissue>
    </source>
</reference>
<organism evidence="1 2">
    <name type="scientific">Colocasia esculenta</name>
    <name type="common">Wild taro</name>
    <name type="synonym">Arum esculentum</name>
    <dbReference type="NCBI Taxonomy" id="4460"/>
    <lineage>
        <taxon>Eukaryota</taxon>
        <taxon>Viridiplantae</taxon>
        <taxon>Streptophyta</taxon>
        <taxon>Embryophyta</taxon>
        <taxon>Tracheophyta</taxon>
        <taxon>Spermatophyta</taxon>
        <taxon>Magnoliopsida</taxon>
        <taxon>Liliopsida</taxon>
        <taxon>Araceae</taxon>
        <taxon>Aroideae</taxon>
        <taxon>Colocasieae</taxon>
        <taxon>Colocasia</taxon>
    </lineage>
</organism>
<feature type="non-terminal residue" evidence="1">
    <location>
        <position position="1"/>
    </location>
</feature>
<keyword evidence="2" id="KW-1185">Reference proteome</keyword>
<protein>
    <submittedName>
        <fullName evidence="1">Uncharacterized protein</fullName>
    </submittedName>
</protein>
<dbReference type="EMBL" id="NMUH01000310">
    <property type="protein sequence ID" value="MQL76655.1"/>
    <property type="molecule type" value="Genomic_DNA"/>
</dbReference>
<evidence type="ECO:0000313" key="2">
    <source>
        <dbReference type="Proteomes" id="UP000652761"/>
    </source>
</evidence>
<name>A0A843TZW6_COLES</name>
<evidence type="ECO:0000313" key="1">
    <source>
        <dbReference type="EMBL" id="MQL76655.1"/>
    </source>
</evidence>